<reference evidence="2" key="2">
    <citation type="journal article" date="2021" name="J Anim Sci Technol">
        <title>Complete genome sequence of Paenibacillus konkukensis sp. nov. SK3146 as a potential probiotic strain.</title>
        <authorList>
            <person name="Jung H.I."/>
            <person name="Park S."/>
            <person name="Niu K.M."/>
            <person name="Lee S.W."/>
            <person name="Kothari D."/>
            <person name="Yi K.J."/>
            <person name="Kim S.K."/>
        </authorList>
    </citation>
    <scope>NUCLEOTIDE SEQUENCE</scope>
    <source>
        <strain evidence="2">SK3146</strain>
    </source>
</reference>
<name>A0ABY4RRC8_9BACL</name>
<reference evidence="2" key="1">
    <citation type="submission" date="2018-02" db="EMBL/GenBank/DDBJ databases">
        <authorList>
            <person name="Kim S.-K."/>
            <person name="Jung H.-I."/>
            <person name="Lee S.-W."/>
        </authorList>
    </citation>
    <scope>NUCLEOTIDE SEQUENCE</scope>
    <source>
        <strain evidence="2">SK3146</strain>
    </source>
</reference>
<evidence type="ECO:0000313" key="3">
    <source>
        <dbReference type="Proteomes" id="UP001057134"/>
    </source>
</evidence>
<feature type="region of interest" description="Disordered" evidence="1">
    <location>
        <begin position="1"/>
        <end position="65"/>
    </location>
</feature>
<dbReference type="RefSeq" id="WP_249860452.1">
    <property type="nucleotide sequence ID" value="NZ_CP027059.1"/>
</dbReference>
<evidence type="ECO:0000313" key="2">
    <source>
        <dbReference type="EMBL" id="UQZ84713.1"/>
    </source>
</evidence>
<protein>
    <submittedName>
        <fullName evidence="2">Uncharacterized protein</fullName>
    </submittedName>
</protein>
<gene>
    <name evidence="2" type="ORF">SK3146_03968</name>
</gene>
<evidence type="ECO:0000256" key="1">
    <source>
        <dbReference type="SAM" id="MobiDB-lite"/>
    </source>
</evidence>
<keyword evidence="3" id="KW-1185">Reference proteome</keyword>
<organism evidence="2 3">
    <name type="scientific">Paenibacillus konkukensis</name>
    <dbReference type="NCBI Taxonomy" id="2020716"/>
    <lineage>
        <taxon>Bacteria</taxon>
        <taxon>Bacillati</taxon>
        <taxon>Bacillota</taxon>
        <taxon>Bacilli</taxon>
        <taxon>Bacillales</taxon>
        <taxon>Paenibacillaceae</taxon>
        <taxon>Paenibacillus</taxon>
    </lineage>
</organism>
<dbReference type="Proteomes" id="UP001057134">
    <property type="component" value="Chromosome"/>
</dbReference>
<sequence>MNGETESKPMLVQRGKGPQPAKQGEETMQPEGVQKVNTNDALASQFPEWDLKPPAQLIRRRSTRR</sequence>
<proteinExistence type="predicted"/>
<accession>A0ABY4RRC8</accession>
<dbReference type="EMBL" id="CP027059">
    <property type="protein sequence ID" value="UQZ84713.1"/>
    <property type="molecule type" value="Genomic_DNA"/>
</dbReference>